<reference evidence="3 4" key="1">
    <citation type="submission" date="2016-10" db="EMBL/GenBank/DDBJ databases">
        <authorList>
            <person name="de Groot N.N."/>
        </authorList>
    </citation>
    <scope>NUCLEOTIDE SEQUENCE [LARGE SCALE GENOMIC DNA]</scope>
    <source>
        <strain evidence="3 4">MAR_2009_71</strain>
    </source>
</reference>
<feature type="repeat" description="TPR" evidence="1">
    <location>
        <begin position="116"/>
        <end position="149"/>
    </location>
</feature>
<dbReference type="PROSITE" id="PS50005">
    <property type="entry name" value="TPR"/>
    <property type="match status" value="2"/>
</dbReference>
<dbReference type="OrthoDB" id="9810596at2"/>
<dbReference type="Pfam" id="PF13432">
    <property type="entry name" value="TPR_16"/>
    <property type="match status" value="1"/>
</dbReference>
<evidence type="ECO:0000256" key="2">
    <source>
        <dbReference type="SAM" id="SignalP"/>
    </source>
</evidence>
<dbReference type="RefSeq" id="WP_083365603.1">
    <property type="nucleotide sequence ID" value="NZ_FNTB01000001.1"/>
</dbReference>
<gene>
    <name evidence="3" type="ORF">SAMN05192540_1660</name>
</gene>
<dbReference type="InterPro" id="IPR019734">
    <property type="entry name" value="TPR_rpt"/>
</dbReference>
<sequence length="379" mass="44527">MNRLFIVILLMLIAKVEAQSSVLTLADSLYSIGNYSKAINEYSKVGGASSALQIARSYNAVGNYEKAITQYQYVVEEDVKNQLAQFELGKLLLKVNRFEEAKSVFTNLSNLNTTNPEFLFYLGEVNRHLNATDASLKQYKKAIKLDSTHLRSLFQLAKHYTIKQERDNALTYILQGLRYYENDVSLINLHALVLFNDYQYEKAIPWFEKVLELGEDKDYVYEKLAFSYNRNWEFSKAKKAYHILIKRDDTNSQTYFDLASVYQKESKLDSAKIYINKAMEVQKPIFANGYNRLAEIAREQKDIKSAFELYEKAYQEDRANVRIYYNLVTTYDQFGADLQKKLAFYQIFLKRYPNEHPYYYEMVRKRISELKSEIHFTKD</sequence>
<name>A0A1H4MKA3_9FLAO</name>
<keyword evidence="2" id="KW-0732">Signal</keyword>
<keyword evidence="1" id="KW-0802">TPR repeat</keyword>
<proteinExistence type="predicted"/>
<dbReference type="SUPFAM" id="SSF48452">
    <property type="entry name" value="TPR-like"/>
    <property type="match status" value="1"/>
</dbReference>
<dbReference type="InterPro" id="IPR011990">
    <property type="entry name" value="TPR-like_helical_dom_sf"/>
</dbReference>
<feature type="chain" id="PRO_5010169116" evidence="2">
    <location>
        <begin position="19"/>
        <end position="379"/>
    </location>
</feature>
<protein>
    <submittedName>
        <fullName evidence="3">Flp pilus assembly protein TadD, contains TPR repeats</fullName>
    </submittedName>
</protein>
<dbReference type="PANTHER" id="PTHR12558:SF13">
    <property type="entry name" value="CELL DIVISION CYCLE PROTEIN 27 HOMOLOG"/>
    <property type="match status" value="1"/>
</dbReference>
<dbReference type="Gene3D" id="1.25.40.10">
    <property type="entry name" value="Tetratricopeptide repeat domain"/>
    <property type="match status" value="3"/>
</dbReference>
<evidence type="ECO:0000256" key="1">
    <source>
        <dbReference type="PROSITE-ProRule" id="PRU00339"/>
    </source>
</evidence>
<dbReference type="EMBL" id="FNTB01000001">
    <property type="protein sequence ID" value="SEB83128.1"/>
    <property type="molecule type" value="Genomic_DNA"/>
</dbReference>
<feature type="repeat" description="TPR" evidence="1">
    <location>
        <begin position="48"/>
        <end position="81"/>
    </location>
</feature>
<dbReference type="AlphaFoldDB" id="A0A1H4MKA3"/>
<dbReference type="Pfam" id="PF13181">
    <property type="entry name" value="TPR_8"/>
    <property type="match status" value="2"/>
</dbReference>
<evidence type="ECO:0000313" key="4">
    <source>
        <dbReference type="Proteomes" id="UP000183038"/>
    </source>
</evidence>
<dbReference type="SMART" id="SM00028">
    <property type="entry name" value="TPR"/>
    <property type="match status" value="8"/>
</dbReference>
<feature type="signal peptide" evidence="2">
    <location>
        <begin position="1"/>
        <end position="18"/>
    </location>
</feature>
<accession>A0A1H4MKA3</accession>
<organism evidence="3 4">
    <name type="scientific">Maribacter dokdonensis</name>
    <dbReference type="NCBI Taxonomy" id="320912"/>
    <lineage>
        <taxon>Bacteria</taxon>
        <taxon>Pseudomonadati</taxon>
        <taxon>Bacteroidota</taxon>
        <taxon>Flavobacteriia</taxon>
        <taxon>Flavobacteriales</taxon>
        <taxon>Flavobacteriaceae</taxon>
        <taxon>Maribacter</taxon>
    </lineage>
</organism>
<dbReference type="PANTHER" id="PTHR12558">
    <property type="entry name" value="CELL DIVISION CYCLE 16,23,27"/>
    <property type="match status" value="1"/>
</dbReference>
<evidence type="ECO:0000313" key="3">
    <source>
        <dbReference type="EMBL" id="SEB83128.1"/>
    </source>
</evidence>
<dbReference type="Proteomes" id="UP000183038">
    <property type="component" value="Unassembled WGS sequence"/>
</dbReference>